<keyword evidence="2" id="KW-0040">ANK repeat</keyword>
<dbReference type="CDD" id="cd18186">
    <property type="entry name" value="BTB_POZ_ZBTB_KLHL-like"/>
    <property type="match status" value="1"/>
</dbReference>
<dbReference type="EMBL" id="QWIS01000113">
    <property type="protein sequence ID" value="RMZ06431.1"/>
    <property type="molecule type" value="Genomic_DNA"/>
</dbReference>
<dbReference type="GO" id="GO:0000151">
    <property type="term" value="C:ubiquitin ligase complex"/>
    <property type="evidence" value="ECO:0007669"/>
    <property type="project" value="TreeGrafter"/>
</dbReference>
<dbReference type="PANTHER" id="PTHR46231:SF1">
    <property type="entry name" value="ANKYRIN REPEAT AND BTB_POZ DOMAIN-CONTAINING PROTEIN 1"/>
    <property type="match status" value="1"/>
</dbReference>
<dbReference type="Gene3D" id="3.30.710.10">
    <property type="entry name" value="Potassium Channel Kv1.1, Chain A"/>
    <property type="match status" value="1"/>
</dbReference>
<dbReference type="SUPFAM" id="SSF54695">
    <property type="entry name" value="POZ domain"/>
    <property type="match status" value="1"/>
</dbReference>
<dbReference type="PANTHER" id="PTHR46231">
    <property type="entry name" value="ANKYRIN REPEAT AND BTB/POZ DOMAIN-CONTAINING PROTEIN 1"/>
    <property type="match status" value="1"/>
</dbReference>
<feature type="domain" description="BTB" evidence="3">
    <location>
        <begin position="74"/>
        <end position="143"/>
    </location>
</feature>
<dbReference type="PROSITE" id="PS50097">
    <property type="entry name" value="BTB"/>
    <property type="match status" value="1"/>
</dbReference>
<dbReference type="VEuPathDB" id="FungiDB:BTJ68_07322"/>
<sequence>MCAATLPCVPALLSTRRLLAEDDFPEPKQAKIRFVTQPTFATHLQRSCCRAQRITVKMPLTLDAKEWFDQEAFSDVTLRFGSNERRCHKLILCAKSDYFKDLLSPEKRFAEAHQPIVELKDDDCAAVEAMLRWLYTFDYESSSPSGHELAPDGHLRVVVVADKYMLDGLRDEALRGLGKMLETISVDELVEILPNLGPGSHYPKQVVELASNIRRLRLHSLLEKENFRSLLQNDTELAMCVINELRAEVKRDVGAGLVEKRWTRCECKRQELGEKLKPGETYTCTQFKCKRSIPASSPLHKPVWLKPS</sequence>
<comment type="caution">
    <text evidence="4">The sequence shown here is derived from an EMBL/GenBank/DDBJ whole genome shotgun (WGS) entry which is preliminary data.</text>
</comment>
<dbReference type="Pfam" id="PF00651">
    <property type="entry name" value="BTB"/>
    <property type="match status" value="1"/>
</dbReference>
<dbReference type="InterPro" id="IPR000210">
    <property type="entry name" value="BTB/POZ_dom"/>
</dbReference>
<evidence type="ECO:0000313" key="5">
    <source>
        <dbReference type="Proteomes" id="UP000280598"/>
    </source>
</evidence>
<dbReference type="AlphaFoldDB" id="A0A3M7GZ46"/>
<dbReference type="InterPro" id="IPR011333">
    <property type="entry name" value="SKP1/BTB/POZ_sf"/>
</dbReference>
<dbReference type="GO" id="GO:0005737">
    <property type="term" value="C:cytoplasm"/>
    <property type="evidence" value="ECO:0007669"/>
    <property type="project" value="TreeGrafter"/>
</dbReference>
<protein>
    <recommendedName>
        <fullName evidence="3">BTB domain-containing protein</fullName>
    </recommendedName>
</protein>
<evidence type="ECO:0000256" key="2">
    <source>
        <dbReference type="ARBA" id="ARBA00023043"/>
    </source>
</evidence>
<gene>
    <name evidence="4" type="ORF">D0860_05543</name>
</gene>
<keyword evidence="1" id="KW-0677">Repeat</keyword>
<reference evidence="4 5" key="1">
    <citation type="journal article" date="2018" name="BMC Genomics">
        <title>Genomic evidence for intraspecific hybridization in a clonal and extremely halotolerant yeast.</title>
        <authorList>
            <person name="Gostincar C."/>
            <person name="Stajich J.E."/>
            <person name="Zupancic J."/>
            <person name="Zalar P."/>
            <person name="Gunde-Cimerman N."/>
        </authorList>
    </citation>
    <scope>NUCLEOTIDE SEQUENCE [LARGE SCALE GENOMIC DNA]</scope>
    <source>
        <strain evidence="4 5">EXF-562</strain>
    </source>
</reference>
<proteinExistence type="predicted"/>
<evidence type="ECO:0000256" key="1">
    <source>
        <dbReference type="ARBA" id="ARBA00022737"/>
    </source>
</evidence>
<evidence type="ECO:0000313" key="4">
    <source>
        <dbReference type="EMBL" id="RMZ06431.1"/>
    </source>
</evidence>
<accession>A0A3M7GZ46</accession>
<organism evidence="4 5">
    <name type="scientific">Hortaea werneckii</name>
    <name type="common">Black yeast</name>
    <name type="synonym">Cladosporium werneckii</name>
    <dbReference type="NCBI Taxonomy" id="91943"/>
    <lineage>
        <taxon>Eukaryota</taxon>
        <taxon>Fungi</taxon>
        <taxon>Dikarya</taxon>
        <taxon>Ascomycota</taxon>
        <taxon>Pezizomycotina</taxon>
        <taxon>Dothideomycetes</taxon>
        <taxon>Dothideomycetidae</taxon>
        <taxon>Mycosphaerellales</taxon>
        <taxon>Teratosphaeriaceae</taxon>
        <taxon>Hortaea</taxon>
    </lineage>
</organism>
<evidence type="ECO:0000259" key="3">
    <source>
        <dbReference type="PROSITE" id="PS50097"/>
    </source>
</evidence>
<dbReference type="Proteomes" id="UP000280598">
    <property type="component" value="Unassembled WGS sequence"/>
</dbReference>
<dbReference type="InterPro" id="IPR044515">
    <property type="entry name" value="ABTB1"/>
</dbReference>
<dbReference type="SMART" id="SM00225">
    <property type="entry name" value="BTB"/>
    <property type="match status" value="1"/>
</dbReference>
<name>A0A3M7GZ46_HORWE</name>